<sequence length="202" mass="22061">MFTLVCASPAILLLTGAFYLTYIQDALSYYEIFMISSTNRRVNPQLSTLVDLPYGVISLRGLLVLTLFFYKCHSGHELARQIQILLLLARTVTAINHLPRKVMTYFSRSFLFLTAGGHVISEAVDSATRVNRQSLCHPSGVLGDFGGTGAQGGLCMAIRHPVLLFFHRTLCSIPAGLGLRNHSCEASAQGPRYLGAGAVEQK</sequence>
<dbReference type="AlphaFoldDB" id="A0A1W0WZI9"/>
<evidence type="ECO:0000313" key="1">
    <source>
        <dbReference type="EMBL" id="OQV20627.1"/>
    </source>
</evidence>
<proteinExistence type="predicted"/>
<dbReference type="EMBL" id="MTYJ01000029">
    <property type="protein sequence ID" value="OQV20627.1"/>
    <property type="molecule type" value="Genomic_DNA"/>
</dbReference>
<dbReference type="Proteomes" id="UP000192578">
    <property type="component" value="Unassembled WGS sequence"/>
</dbReference>
<keyword evidence="2" id="KW-1185">Reference proteome</keyword>
<accession>A0A1W0WZI9</accession>
<comment type="caution">
    <text evidence="1">The sequence shown here is derived from an EMBL/GenBank/DDBJ whole genome shotgun (WGS) entry which is preliminary data.</text>
</comment>
<name>A0A1W0WZI9_HYPEX</name>
<gene>
    <name evidence="1" type="ORF">BV898_05445</name>
</gene>
<reference evidence="2" key="1">
    <citation type="submission" date="2017-01" db="EMBL/GenBank/DDBJ databases">
        <title>Comparative genomics of anhydrobiosis in the tardigrade Hypsibius dujardini.</title>
        <authorList>
            <person name="Yoshida Y."/>
            <person name="Koutsovoulos G."/>
            <person name="Laetsch D."/>
            <person name="Stevens L."/>
            <person name="Kumar S."/>
            <person name="Horikawa D."/>
            <person name="Ishino K."/>
            <person name="Komine S."/>
            <person name="Tomita M."/>
            <person name="Blaxter M."/>
            <person name="Arakawa K."/>
        </authorList>
    </citation>
    <scope>NUCLEOTIDE SEQUENCE [LARGE SCALE GENOMIC DNA]</scope>
    <source>
        <strain evidence="2">Z151</strain>
    </source>
</reference>
<organism evidence="1 2">
    <name type="scientific">Hypsibius exemplaris</name>
    <name type="common">Freshwater tardigrade</name>
    <dbReference type="NCBI Taxonomy" id="2072580"/>
    <lineage>
        <taxon>Eukaryota</taxon>
        <taxon>Metazoa</taxon>
        <taxon>Ecdysozoa</taxon>
        <taxon>Tardigrada</taxon>
        <taxon>Eutardigrada</taxon>
        <taxon>Parachela</taxon>
        <taxon>Hypsibioidea</taxon>
        <taxon>Hypsibiidae</taxon>
        <taxon>Hypsibius</taxon>
    </lineage>
</organism>
<evidence type="ECO:0000313" key="2">
    <source>
        <dbReference type="Proteomes" id="UP000192578"/>
    </source>
</evidence>
<protein>
    <submittedName>
        <fullName evidence="1">Uncharacterized protein</fullName>
    </submittedName>
</protein>